<feature type="compositionally biased region" description="Basic residues" evidence="1">
    <location>
        <begin position="134"/>
        <end position="143"/>
    </location>
</feature>
<dbReference type="EMBL" id="QPFP01000041">
    <property type="protein sequence ID" value="TEB27293.1"/>
    <property type="molecule type" value="Genomic_DNA"/>
</dbReference>
<dbReference type="EMBL" id="QPFP01000040">
    <property type="protein sequence ID" value="TEB27446.1"/>
    <property type="molecule type" value="Genomic_DNA"/>
</dbReference>
<feature type="chain" id="PRO_5039810169" description="Secreted protein" evidence="2">
    <location>
        <begin position="23"/>
        <end position="143"/>
    </location>
</feature>
<evidence type="ECO:0000256" key="1">
    <source>
        <dbReference type="SAM" id="MobiDB-lite"/>
    </source>
</evidence>
<name>A0A4Y7T002_COPMI</name>
<proteinExistence type="predicted"/>
<evidence type="ECO:0000313" key="5">
    <source>
        <dbReference type="Proteomes" id="UP000298030"/>
    </source>
</evidence>
<feature type="region of interest" description="Disordered" evidence="1">
    <location>
        <begin position="113"/>
        <end position="143"/>
    </location>
</feature>
<dbReference type="Proteomes" id="UP000298030">
    <property type="component" value="Unassembled WGS sequence"/>
</dbReference>
<evidence type="ECO:0000313" key="4">
    <source>
        <dbReference type="EMBL" id="TEB27446.1"/>
    </source>
</evidence>
<reference evidence="4 5" key="1">
    <citation type="journal article" date="2019" name="Nat. Ecol. Evol.">
        <title>Megaphylogeny resolves global patterns of mushroom evolution.</title>
        <authorList>
            <person name="Varga T."/>
            <person name="Krizsan K."/>
            <person name="Foldi C."/>
            <person name="Dima B."/>
            <person name="Sanchez-Garcia M."/>
            <person name="Sanchez-Ramirez S."/>
            <person name="Szollosi G.J."/>
            <person name="Szarkandi J.G."/>
            <person name="Papp V."/>
            <person name="Albert L."/>
            <person name="Andreopoulos W."/>
            <person name="Angelini C."/>
            <person name="Antonin V."/>
            <person name="Barry K.W."/>
            <person name="Bougher N.L."/>
            <person name="Buchanan P."/>
            <person name="Buyck B."/>
            <person name="Bense V."/>
            <person name="Catcheside P."/>
            <person name="Chovatia M."/>
            <person name="Cooper J."/>
            <person name="Damon W."/>
            <person name="Desjardin D."/>
            <person name="Finy P."/>
            <person name="Geml J."/>
            <person name="Haridas S."/>
            <person name="Hughes K."/>
            <person name="Justo A."/>
            <person name="Karasinski D."/>
            <person name="Kautmanova I."/>
            <person name="Kiss B."/>
            <person name="Kocsube S."/>
            <person name="Kotiranta H."/>
            <person name="LaButti K.M."/>
            <person name="Lechner B.E."/>
            <person name="Liimatainen K."/>
            <person name="Lipzen A."/>
            <person name="Lukacs Z."/>
            <person name="Mihaltcheva S."/>
            <person name="Morgado L.N."/>
            <person name="Niskanen T."/>
            <person name="Noordeloos M.E."/>
            <person name="Ohm R.A."/>
            <person name="Ortiz-Santana B."/>
            <person name="Ovrebo C."/>
            <person name="Racz N."/>
            <person name="Riley R."/>
            <person name="Savchenko A."/>
            <person name="Shiryaev A."/>
            <person name="Soop K."/>
            <person name="Spirin V."/>
            <person name="Szebenyi C."/>
            <person name="Tomsovsky M."/>
            <person name="Tulloss R.E."/>
            <person name="Uehling J."/>
            <person name="Grigoriev I.V."/>
            <person name="Vagvolgyi C."/>
            <person name="Papp T."/>
            <person name="Martin F.M."/>
            <person name="Miettinen O."/>
            <person name="Hibbett D.S."/>
            <person name="Nagy L.G."/>
        </authorList>
    </citation>
    <scope>NUCLEOTIDE SEQUENCE [LARGE SCALE GENOMIC DNA]</scope>
    <source>
        <strain evidence="4 5">FP101781</strain>
    </source>
</reference>
<organism evidence="4 5">
    <name type="scientific">Coprinellus micaceus</name>
    <name type="common">Glistening ink-cap mushroom</name>
    <name type="synonym">Coprinus micaceus</name>
    <dbReference type="NCBI Taxonomy" id="71717"/>
    <lineage>
        <taxon>Eukaryota</taxon>
        <taxon>Fungi</taxon>
        <taxon>Dikarya</taxon>
        <taxon>Basidiomycota</taxon>
        <taxon>Agaricomycotina</taxon>
        <taxon>Agaricomycetes</taxon>
        <taxon>Agaricomycetidae</taxon>
        <taxon>Agaricales</taxon>
        <taxon>Agaricineae</taxon>
        <taxon>Psathyrellaceae</taxon>
        <taxon>Coprinellus</taxon>
    </lineage>
</organism>
<comment type="caution">
    <text evidence="4">The sequence shown here is derived from an EMBL/GenBank/DDBJ whole genome shotgun (WGS) entry which is preliminary data.</text>
</comment>
<accession>A0A4Y7T002</accession>
<sequence>MFALRHIAAVFVTLFLLPSVLGAVLAPRTSGAPQCQYKCPAYDDKGNELEKEAITGPNIKCTYGHNPVRNCFYDRQNGYPKSGNSSKCPDKAVKKCNGTRRANRAMVEAYEVQRKRRAAMPAPTVPEYMNTRSALKKRAHEDD</sequence>
<evidence type="ECO:0000313" key="3">
    <source>
        <dbReference type="EMBL" id="TEB27293.1"/>
    </source>
</evidence>
<feature type="signal peptide" evidence="2">
    <location>
        <begin position="1"/>
        <end position="22"/>
    </location>
</feature>
<dbReference type="OrthoDB" id="3102873at2759"/>
<evidence type="ECO:0008006" key="6">
    <source>
        <dbReference type="Google" id="ProtNLM"/>
    </source>
</evidence>
<protein>
    <recommendedName>
        <fullName evidence="6">Secreted protein</fullName>
    </recommendedName>
</protein>
<dbReference type="AlphaFoldDB" id="A0A4Y7T002"/>
<keyword evidence="2" id="KW-0732">Signal</keyword>
<evidence type="ECO:0000256" key="2">
    <source>
        <dbReference type="SAM" id="SignalP"/>
    </source>
</evidence>
<gene>
    <name evidence="3" type="ORF">FA13DRAFT_1776536</name>
    <name evidence="4" type="ORF">FA13DRAFT_1794831</name>
</gene>
<keyword evidence="5" id="KW-1185">Reference proteome</keyword>